<protein>
    <recommendedName>
        <fullName evidence="3 8">Uracil-DNA glycosylase</fullName>
        <ecNumber evidence="3 8">3.2.2.27</ecNumber>
    </recommendedName>
</protein>
<comment type="caution">
    <text evidence="11">The sequence shown here is derived from an EMBL/GenBank/DDBJ whole genome shotgun (WGS) entry which is preliminary data.</text>
</comment>
<organism evidence="11 12">
    <name type="scientific">Chrysochromulina tobinii</name>
    <dbReference type="NCBI Taxonomy" id="1460289"/>
    <lineage>
        <taxon>Eukaryota</taxon>
        <taxon>Haptista</taxon>
        <taxon>Haptophyta</taxon>
        <taxon>Prymnesiophyceae</taxon>
        <taxon>Prymnesiales</taxon>
        <taxon>Chrysochromulinaceae</taxon>
        <taxon>Chrysochromulina</taxon>
    </lineage>
</organism>
<dbReference type="EC" id="3.2.2.27" evidence="3 8"/>
<dbReference type="PANTHER" id="PTHR11264:SF0">
    <property type="entry name" value="URACIL-DNA GLYCOSYLASE"/>
    <property type="match status" value="1"/>
</dbReference>
<keyword evidence="4 8" id="KW-0227">DNA damage</keyword>
<feature type="active site" description="Proton acceptor" evidence="7">
    <location>
        <position position="110"/>
    </location>
</feature>
<keyword evidence="12" id="KW-1185">Reference proteome</keyword>
<dbReference type="NCBIfam" id="TIGR00628">
    <property type="entry name" value="ung"/>
    <property type="match status" value="1"/>
</dbReference>
<dbReference type="InterPro" id="IPR018085">
    <property type="entry name" value="Ura-DNA_Glyclase_AS"/>
</dbReference>
<dbReference type="PROSITE" id="PS00130">
    <property type="entry name" value="U_DNA_GLYCOSYLASE"/>
    <property type="match status" value="1"/>
</dbReference>
<dbReference type="FunFam" id="3.40.470.10:FF:000001">
    <property type="entry name" value="Uracil-DNA glycosylase"/>
    <property type="match status" value="1"/>
</dbReference>
<evidence type="ECO:0000256" key="8">
    <source>
        <dbReference type="RuleBase" id="RU003780"/>
    </source>
</evidence>
<evidence type="ECO:0000256" key="6">
    <source>
        <dbReference type="ARBA" id="ARBA00023204"/>
    </source>
</evidence>
<dbReference type="GO" id="GO:0005739">
    <property type="term" value="C:mitochondrion"/>
    <property type="evidence" value="ECO:0007669"/>
    <property type="project" value="TreeGrafter"/>
</dbReference>
<gene>
    <name evidence="11" type="ORF">Ctob_003587</name>
</gene>
<name>A0A0M0J730_9EUKA</name>
<evidence type="ECO:0000256" key="4">
    <source>
        <dbReference type="ARBA" id="ARBA00022763"/>
    </source>
</evidence>
<keyword evidence="6 8" id="KW-0234">DNA repair</keyword>
<dbReference type="GO" id="GO:0097510">
    <property type="term" value="P:base-excision repair, AP site formation via deaminated base removal"/>
    <property type="evidence" value="ECO:0007669"/>
    <property type="project" value="TreeGrafter"/>
</dbReference>
<dbReference type="InterPro" id="IPR036895">
    <property type="entry name" value="Uracil-DNA_glycosylase-like_sf"/>
</dbReference>
<feature type="compositionally biased region" description="Polar residues" evidence="9">
    <location>
        <begin position="16"/>
        <end position="26"/>
    </location>
</feature>
<evidence type="ECO:0000256" key="7">
    <source>
        <dbReference type="PROSITE-ProRule" id="PRU10072"/>
    </source>
</evidence>
<reference evidence="12" key="1">
    <citation type="journal article" date="2015" name="PLoS Genet.">
        <title>Genome Sequence and Transcriptome Analyses of Chrysochromulina tobin: Metabolic Tools for Enhanced Algal Fitness in the Prominent Order Prymnesiales (Haptophyceae).</title>
        <authorList>
            <person name="Hovde B.T."/>
            <person name="Deodato C.R."/>
            <person name="Hunsperger H.M."/>
            <person name="Ryken S.A."/>
            <person name="Yost W."/>
            <person name="Jha R.K."/>
            <person name="Patterson J."/>
            <person name="Monnat R.J. Jr."/>
            <person name="Barlow S.B."/>
            <person name="Starkenburg S.R."/>
            <person name="Cattolico R.A."/>
        </authorList>
    </citation>
    <scope>NUCLEOTIDE SEQUENCE</scope>
    <source>
        <strain evidence="12">CCMP291</strain>
    </source>
</reference>
<dbReference type="Pfam" id="PF03167">
    <property type="entry name" value="UDG"/>
    <property type="match status" value="1"/>
</dbReference>
<dbReference type="PANTHER" id="PTHR11264">
    <property type="entry name" value="URACIL-DNA GLYCOSYLASE"/>
    <property type="match status" value="1"/>
</dbReference>
<evidence type="ECO:0000256" key="2">
    <source>
        <dbReference type="ARBA" id="ARBA00008184"/>
    </source>
</evidence>
<evidence type="ECO:0000256" key="9">
    <source>
        <dbReference type="SAM" id="MobiDB-lite"/>
    </source>
</evidence>
<keyword evidence="5 8" id="KW-0378">Hydrolase</keyword>
<dbReference type="GO" id="GO:0005634">
    <property type="term" value="C:nucleus"/>
    <property type="evidence" value="ECO:0007669"/>
    <property type="project" value="TreeGrafter"/>
</dbReference>
<evidence type="ECO:0000313" key="12">
    <source>
        <dbReference type="Proteomes" id="UP000037460"/>
    </source>
</evidence>
<dbReference type="CDD" id="cd10027">
    <property type="entry name" value="UDG-F1-like"/>
    <property type="match status" value="1"/>
</dbReference>
<dbReference type="NCBIfam" id="NF003588">
    <property type="entry name" value="PRK05254.1-1"/>
    <property type="match status" value="1"/>
</dbReference>
<dbReference type="EMBL" id="JWZX01003316">
    <property type="protein sequence ID" value="KOO22023.1"/>
    <property type="molecule type" value="Genomic_DNA"/>
</dbReference>
<dbReference type="Proteomes" id="UP000037460">
    <property type="component" value="Unassembled WGS sequence"/>
</dbReference>
<feature type="non-terminal residue" evidence="11">
    <location>
        <position position="268"/>
    </location>
</feature>
<dbReference type="NCBIfam" id="NF003589">
    <property type="entry name" value="PRK05254.1-2"/>
    <property type="match status" value="1"/>
</dbReference>
<dbReference type="NCBIfam" id="NF003591">
    <property type="entry name" value="PRK05254.1-4"/>
    <property type="match status" value="1"/>
</dbReference>
<evidence type="ECO:0000256" key="1">
    <source>
        <dbReference type="ARBA" id="ARBA00001400"/>
    </source>
</evidence>
<evidence type="ECO:0000256" key="3">
    <source>
        <dbReference type="ARBA" id="ARBA00012030"/>
    </source>
</evidence>
<comment type="function">
    <text evidence="8">Excises uracil residues from the DNA which can arise as a result of misincorporation of dUMP residues by DNA polymerase or due to deamination of cytosine.</text>
</comment>
<comment type="catalytic activity">
    <reaction evidence="1 8">
        <text>Hydrolyzes single-stranded DNA or mismatched double-stranded DNA and polynucleotides, releasing free uracil.</text>
        <dbReference type="EC" id="3.2.2.27"/>
    </reaction>
</comment>
<dbReference type="SUPFAM" id="SSF52141">
    <property type="entry name" value="Uracil-DNA glycosylase-like"/>
    <property type="match status" value="1"/>
</dbReference>
<evidence type="ECO:0000313" key="11">
    <source>
        <dbReference type="EMBL" id="KOO22023.1"/>
    </source>
</evidence>
<evidence type="ECO:0000256" key="5">
    <source>
        <dbReference type="ARBA" id="ARBA00022801"/>
    </source>
</evidence>
<dbReference type="SMART" id="SM00986">
    <property type="entry name" value="UDG"/>
    <property type="match status" value="1"/>
</dbReference>
<feature type="domain" description="Uracil-DNA glycosylase-like" evidence="10">
    <location>
        <begin position="95"/>
        <end position="255"/>
    </location>
</feature>
<dbReference type="InterPro" id="IPR005122">
    <property type="entry name" value="Uracil-DNA_glycosylase-like"/>
</dbReference>
<feature type="region of interest" description="Disordered" evidence="9">
    <location>
        <begin position="1"/>
        <end position="38"/>
    </location>
</feature>
<dbReference type="HAMAP" id="MF_00148">
    <property type="entry name" value="UDG"/>
    <property type="match status" value="1"/>
</dbReference>
<dbReference type="Gene3D" id="3.40.470.10">
    <property type="entry name" value="Uracil-DNA glycosylase-like domain"/>
    <property type="match status" value="1"/>
</dbReference>
<proteinExistence type="inferred from homology"/>
<evidence type="ECO:0000259" key="10">
    <source>
        <dbReference type="SMART" id="SM00986"/>
    </source>
</evidence>
<dbReference type="InterPro" id="IPR002043">
    <property type="entry name" value="UDG_fam1"/>
</dbReference>
<comment type="similarity">
    <text evidence="2 8">Belongs to the uracil-DNA glycosylase (UDG) superfamily. UNG family.</text>
</comment>
<dbReference type="SMART" id="SM00987">
    <property type="entry name" value="UreE_C"/>
    <property type="match status" value="1"/>
</dbReference>
<sequence length="268" mass="29908">MSMMRFLKRPRDEDQPSTSATATNDGASKVARPEPPPQSEVVTALLGHLTEPGWLAALRREFGKSYFAELANKIAAERKTKSIFPPEQHVFSAFNLTPLDAVRVVILGQDPYHGRGQAHGLAFSVSRGVEVPPSLKNIYTELEQDVKDFRRPAHGNLESWAQRGVMMVNATLTVRQGEANSHQAYGWQTFTDAVIRVLNSKETPTVFILWGGFAQKKCTMINRSRHCVIETAHPSPLSVTKFRGCRCFSAANEFLVKMGQQPIDWTLE</sequence>
<dbReference type="OrthoDB" id="10031947at2759"/>
<accession>A0A0M0J730</accession>
<dbReference type="GO" id="GO:0004844">
    <property type="term" value="F:uracil DNA N-glycosylase activity"/>
    <property type="evidence" value="ECO:0007669"/>
    <property type="project" value="UniProtKB-UniRule"/>
</dbReference>
<dbReference type="NCBIfam" id="NF003592">
    <property type="entry name" value="PRK05254.1-5"/>
    <property type="match status" value="1"/>
</dbReference>
<dbReference type="AlphaFoldDB" id="A0A0M0J730"/>